<dbReference type="Proteomes" id="UP000315423">
    <property type="component" value="Unassembled WGS sequence"/>
</dbReference>
<reference evidence="1" key="1">
    <citation type="submission" date="2018-09" db="EMBL/GenBank/DDBJ databases">
        <title>A genomic encyclopedia of anaerobic methanotrophic archaea.</title>
        <authorList>
            <person name="Skennerton C.T."/>
            <person name="Chadwick G.L."/>
            <person name="Laso-Perez R."/>
            <person name="Leu A.O."/>
            <person name="Speth D.R."/>
            <person name="Yu H."/>
            <person name="Morgan-Lang C."/>
            <person name="Hatzenpichler R."/>
            <person name="Goudeau D."/>
            <person name="Malmstrom R."/>
            <person name="Woyke T."/>
            <person name="Hallam S."/>
            <person name="Tyson G.W."/>
            <person name="Wegener G."/>
            <person name="Boetius A."/>
            <person name="Orphan V.J."/>
        </authorList>
    </citation>
    <scope>NUCLEOTIDE SEQUENCE</scope>
    <source>
        <strain evidence="1">CONS3730D10UFb2</strain>
    </source>
</reference>
<proteinExistence type="predicted"/>
<comment type="caution">
    <text evidence="1">The sequence shown here is derived from an EMBL/GenBank/DDBJ whole genome shotgun (WGS) entry which is preliminary data.</text>
</comment>
<gene>
    <name evidence="1" type="ORF">C5S46_07280</name>
</gene>
<protein>
    <submittedName>
        <fullName evidence="1">Prephenate dehydratase</fullName>
        <ecNumber evidence="1">4.2.1.51</ecNumber>
    </submittedName>
</protein>
<organism evidence="1 2">
    <name type="scientific">Candidatus Methanomarinus sp</name>
    <dbReference type="NCBI Taxonomy" id="3386244"/>
    <lineage>
        <taxon>Archaea</taxon>
        <taxon>Methanobacteriati</taxon>
        <taxon>Methanobacteriota</taxon>
        <taxon>Stenosarchaea group</taxon>
        <taxon>Methanomicrobia</taxon>
        <taxon>Methanosarcinales</taxon>
        <taxon>ANME-2 cluster</taxon>
        <taxon>Candidatus Methanocomedenaceae</taxon>
        <taxon>Candidatus Methanomarinus</taxon>
    </lineage>
</organism>
<dbReference type="EC" id="4.2.1.51" evidence="1"/>
<evidence type="ECO:0000313" key="2">
    <source>
        <dbReference type="Proteomes" id="UP000315423"/>
    </source>
</evidence>
<name>A0AC61S918_9EURY</name>
<keyword evidence="1" id="KW-0456">Lyase</keyword>
<dbReference type="EMBL" id="QYBA01000250">
    <property type="protein sequence ID" value="TKY91159.1"/>
    <property type="molecule type" value="Genomic_DNA"/>
</dbReference>
<evidence type="ECO:0000313" key="1">
    <source>
        <dbReference type="EMBL" id="TKY91159.1"/>
    </source>
</evidence>
<accession>A0AC61S918</accession>
<sequence>MIIGLLGPKGTYSQKAANQLDITAQLMFFDDLEEVIESVLSNKVDCGIAPIENSLEGSIGITLDALWEFDINIMGEVIVSIRHCLLSKGRIEDIKVILSHPQALAQCRRFIHTQFKGVKIQTTGSTSHAAKHTSEFPEMAAIASTESARQYGLDILAHDIQDYKENHTRFAVLGREIPPATGHDKTSIIIHLANDRPGALYELLGEFAIRNINLTKIESRPSKMGLGDYLFYIDMEGHQLDTNVQDALNCIINLVDKLKIIGSYRLMK</sequence>